<dbReference type="AlphaFoldDB" id="A0A2H4SEF0"/>
<dbReference type="PROSITE" id="PS50166">
    <property type="entry name" value="IMPORTIN_B_NT"/>
    <property type="match status" value="1"/>
</dbReference>
<evidence type="ECO:0000256" key="2">
    <source>
        <dbReference type="ARBA" id="ARBA00025147"/>
    </source>
</evidence>
<dbReference type="InterPro" id="IPR001494">
    <property type="entry name" value="Importin-beta_N"/>
</dbReference>
<dbReference type="Pfam" id="PF24139">
    <property type="entry name" value="TPR_TNPO3_IPO13_4th"/>
    <property type="match status" value="1"/>
</dbReference>
<name>A0A2H4SEF0_CORMI</name>
<dbReference type="OrthoDB" id="435593at2759"/>
<accession>A0A2H4SEF0</accession>
<dbReference type="SUPFAM" id="SSF48371">
    <property type="entry name" value="ARM repeat"/>
    <property type="match status" value="1"/>
</dbReference>
<dbReference type="Gene3D" id="1.25.10.10">
    <property type="entry name" value="Leucine-rich Repeat Variant"/>
    <property type="match status" value="1"/>
</dbReference>
<dbReference type="EMBL" id="CP023324">
    <property type="protein sequence ID" value="ATY61488.1"/>
    <property type="molecule type" value="Genomic_DNA"/>
</dbReference>
<reference evidence="4 5" key="1">
    <citation type="journal article" date="2017" name="BMC Genomics">
        <title>Chromosome level assembly and secondary metabolite potential of the parasitic fungus Cordyceps militaris.</title>
        <authorList>
            <person name="Kramer G.J."/>
            <person name="Nodwell J.R."/>
        </authorList>
    </citation>
    <scope>NUCLEOTIDE SEQUENCE [LARGE SCALE GENOMIC DNA]</scope>
    <source>
        <strain evidence="4 5">ATCC 34164</strain>
    </source>
</reference>
<dbReference type="InterPro" id="IPR057942">
    <property type="entry name" value="TPR_TNPO3_IPO13_3rd"/>
</dbReference>
<keyword evidence="1" id="KW-0819">tRNA processing</keyword>
<dbReference type="Pfam" id="PF08389">
    <property type="entry name" value="Xpo1"/>
    <property type="match status" value="1"/>
</dbReference>
<dbReference type="InterPro" id="IPR058537">
    <property type="entry name" value="TPR_TNPO3_IPO13_4th"/>
</dbReference>
<comment type="function">
    <text evidence="2">tRNA nucleus export receptor which facilitates tRNA translocation across the nuclear pore complex. Involved in pre-tRNA splicing, probably by affecting the interaction of pre-tRNA with splicing endonuclease.</text>
</comment>
<dbReference type="GO" id="GO:0006606">
    <property type="term" value="P:protein import into nucleus"/>
    <property type="evidence" value="ECO:0007669"/>
    <property type="project" value="TreeGrafter"/>
</dbReference>
<dbReference type="FunFam" id="1.25.10.10:FF:000266">
    <property type="entry name" value="mRNA transport regulator MTR10"/>
    <property type="match status" value="1"/>
</dbReference>
<organism evidence="4 5">
    <name type="scientific">Cordyceps militaris</name>
    <name type="common">Caterpillar fungus</name>
    <name type="synonym">Clavaria militaris</name>
    <dbReference type="NCBI Taxonomy" id="73501"/>
    <lineage>
        <taxon>Eukaryota</taxon>
        <taxon>Fungi</taxon>
        <taxon>Dikarya</taxon>
        <taxon>Ascomycota</taxon>
        <taxon>Pezizomycotina</taxon>
        <taxon>Sordariomycetes</taxon>
        <taxon>Hypocreomycetidae</taxon>
        <taxon>Hypocreales</taxon>
        <taxon>Cordycipitaceae</taxon>
        <taxon>Cordyceps</taxon>
    </lineage>
</organism>
<evidence type="ECO:0000313" key="4">
    <source>
        <dbReference type="EMBL" id="ATY61488.1"/>
    </source>
</evidence>
<gene>
    <name evidence="4" type="ORF">A9K55_008147</name>
</gene>
<protein>
    <submittedName>
        <fullName evidence="4">Armadillo-type fold domain containing</fullName>
    </submittedName>
</protein>
<dbReference type="PANTHER" id="PTHR12363:SF53">
    <property type="entry name" value="MRNA TRANSPORT REGULATOR MTR10"/>
    <property type="match status" value="1"/>
</dbReference>
<dbReference type="Pfam" id="PF24138">
    <property type="entry name" value="TPR_TNPO3_IPO13_2nd"/>
    <property type="match status" value="1"/>
</dbReference>
<dbReference type="Pfam" id="PF03810">
    <property type="entry name" value="IBN_N"/>
    <property type="match status" value="1"/>
</dbReference>
<dbReference type="VEuPathDB" id="FungiDB:A9K55_008147"/>
<dbReference type="InterPro" id="IPR011989">
    <property type="entry name" value="ARM-like"/>
</dbReference>
<evidence type="ECO:0000259" key="3">
    <source>
        <dbReference type="PROSITE" id="PS50166"/>
    </source>
</evidence>
<dbReference type="VEuPathDB" id="FungiDB:CCM_06758"/>
<dbReference type="InterPro" id="IPR051345">
    <property type="entry name" value="Importin_beta-like_NTR"/>
</dbReference>
<evidence type="ECO:0000256" key="1">
    <source>
        <dbReference type="ARBA" id="ARBA00022694"/>
    </source>
</evidence>
<proteinExistence type="predicted"/>
<dbReference type="InterPro" id="IPR013598">
    <property type="entry name" value="Exportin-1/Importin-b-like"/>
</dbReference>
<dbReference type="PANTHER" id="PTHR12363">
    <property type="entry name" value="TRANSPORTIN 3 AND IMPORTIN 13"/>
    <property type="match status" value="1"/>
</dbReference>
<dbReference type="GO" id="GO:0031267">
    <property type="term" value="F:small GTPase binding"/>
    <property type="evidence" value="ECO:0007669"/>
    <property type="project" value="InterPro"/>
</dbReference>
<feature type="domain" description="Importin N-terminal" evidence="3">
    <location>
        <begin position="33"/>
        <end position="100"/>
    </location>
</feature>
<evidence type="ECO:0000313" key="5">
    <source>
        <dbReference type="Proteomes" id="UP000323067"/>
    </source>
</evidence>
<dbReference type="Pfam" id="PF24140">
    <property type="entry name" value="TPR_TNPO3_IPO13_3rd"/>
    <property type="match status" value="1"/>
</dbReference>
<dbReference type="GO" id="GO:0005634">
    <property type="term" value="C:nucleus"/>
    <property type="evidence" value="ECO:0007669"/>
    <property type="project" value="UniProtKB-ARBA"/>
</dbReference>
<dbReference type="Proteomes" id="UP000323067">
    <property type="component" value="Chromosome vii"/>
</dbReference>
<dbReference type="InterPro" id="IPR016024">
    <property type="entry name" value="ARM-type_fold"/>
</dbReference>
<dbReference type="SMART" id="SM00913">
    <property type="entry name" value="IBN_N"/>
    <property type="match status" value="1"/>
</dbReference>
<dbReference type="InterPro" id="IPR057941">
    <property type="entry name" value="TPR_TNPO3_IPO13_2nd"/>
</dbReference>
<dbReference type="VEuPathDB" id="FungiDB:CCM_06759"/>
<dbReference type="GO" id="GO:0008033">
    <property type="term" value="P:tRNA processing"/>
    <property type="evidence" value="ECO:0007669"/>
    <property type="project" value="UniProtKB-KW"/>
</dbReference>
<dbReference type="GO" id="GO:0005737">
    <property type="term" value="C:cytoplasm"/>
    <property type="evidence" value="ECO:0007669"/>
    <property type="project" value="TreeGrafter"/>
</dbReference>
<sequence length="1228" mass="136386">MAANGAQDSFSPSDVLAAVLTMRGGEQDAKKKAHAYLESFQKSKTSWGTIIGILQSKAEPEATLFAAITLRGKITYDLSTQVPATELPALRNQILLLLKEFAVGPKPIRVQLCVCLAILAIQMKDWNDVLPSVVQSLSDSPESHACILDFLRVLPEEVTEGRKITLSEDDLADRSKVLLADNTDRVVQLLINYSQSSPAAARNPQLMECITSWLREVPVSSIVHSPLLDVVFQGVTADDCSQEASECLCVMIRETRDVDESQESIRVLFPRIVGLQPRIAIAASEEDTEALKALTKVLAIAAESWSVAIARQPSHFRPLVEAVLECAARDKDQDVIEHTFLFWYELKQYLVLERYIQSRVEMVDIYSKLVDILLKHLQYPRPESGNETDLFDGDREQEEKFREFRHQMGDTLKDSCEVMGVTECLTKVLNAIQVWMQKHASEVSDTNVPNWQELEAPLFAMRALGRIVDREEDIVLPQLMPLLVQIPNHEKLKFATIMVLGRYTEWTAVHPEYLEPQFNYIVNSFQADSKEIIRAAALAIKFFCTDCKNLLSGQVLQLQTFYDQVLDKLPNQSKEEVTDGVSNVVAVQPADQTYTLLKTYCDPLIQRLMTMANQATDKESKIALAVFVQNVTPAINRGDANPAVKYWQEVFPILSTVLENFLDFSPICERICRCWRNMIVSYRTAMSPLLPEMANKLANGFTRSHEGCFLWVTGTILREFSEDRDSVDQATTENIYSFFEVQATAFLRVMTELQPTDLPDAIDDFFRLMIDALLYYPQKLIPSTLLVPIFEAAIYALTLEQRDPLVSTLHYVRDLLSYGSNNPASSEGLPEVAAQQIKVIILSMLQSHGLGLVKQVMAGMMLTFPRDCFADGSGVLLALFEMIPGQTAAWVAQTIQLLPEGTVSPADANNLMVKIKDKLSTDDASNIRHVRVLLQDFTNSYRRRNVAPRDGLGQLEARSQDAAVTTTAAAAGAGITLLPWDPASDTHAARMTMQRHACGWDAEAVPYWQKRVATGDKLLFWILLSGAGDGETLLAAAEHGQGSAADNEERAPPLRDTATRVGRTARTPTAAAFVPIGHIALDEYPARNELFGLPASTLWIKSFYISKAMQSGGLGRKAMGQVEAMAAGAPFCSAALALDTTHPTWQRRAASVRLYGTEEPPAGAPPVRTNQAWYARQAYSDMALPAAAQEEACARVEGRDSLGYYAWTDPETGELVKIPTVYMYKMMG</sequence>